<reference evidence="2" key="1">
    <citation type="submission" date="2025-08" db="UniProtKB">
        <authorList>
            <consortium name="RefSeq"/>
        </authorList>
    </citation>
    <scope>IDENTIFICATION</scope>
</reference>
<dbReference type="RefSeq" id="XP_073905139.1">
    <property type="nucleotide sequence ID" value="XM_074049038.1"/>
</dbReference>
<protein>
    <submittedName>
        <fullName evidence="2">Uncharacterized protein</fullName>
    </submittedName>
</protein>
<name>A0AC58KJM0_CASCN</name>
<evidence type="ECO:0000313" key="1">
    <source>
        <dbReference type="Proteomes" id="UP001732720"/>
    </source>
</evidence>
<accession>A0AC58KJM0</accession>
<organism evidence="1 2">
    <name type="scientific">Castor canadensis</name>
    <name type="common">American beaver</name>
    <dbReference type="NCBI Taxonomy" id="51338"/>
    <lineage>
        <taxon>Eukaryota</taxon>
        <taxon>Metazoa</taxon>
        <taxon>Chordata</taxon>
        <taxon>Craniata</taxon>
        <taxon>Vertebrata</taxon>
        <taxon>Euteleostomi</taxon>
        <taxon>Mammalia</taxon>
        <taxon>Eutheria</taxon>
        <taxon>Euarchontoglires</taxon>
        <taxon>Glires</taxon>
        <taxon>Rodentia</taxon>
        <taxon>Castorimorpha</taxon>
        <taxon>Castoridae</taxon>
        <taxon>Castor</taxon>
    </lineage>
</organism>
<dbReference type="Proteomes" id="UP001732720">
    <property type="component" value="Chromosome 12"/>
</dbReference>
<proteinExistence type="predicted"/>
<evidence type="ECO:0000313" key="2">
    <source>
        <dbReference type="RefSeq" id="XP_073905139.1"/>
    </source>
</evidence>
<sequence length="378" mass="38850">MLSCCRALLRTDGRRGRQHRGVSGAIVGLRKNCGAQSVIGRSLSFCIGQRRGHLFLPKAFQLCCSISAGGGQTGRWRVTEEREKAAAQLSGRLRPPGRRLRIPSPHRHVHRRHRQHYTTASTTSEPGPGRAPSGPSEAQAGAGPAPQRWWRPGLRGDGRGRYNCTGGGGAAARPLSSGGGPWRATSRSGPGLEPQPVEPIAVGAGSGGGGEGGGGSGMAGLTGRPAPTPAPVPLPAGTSYLSVPISTIRMKFAGWTPAGRTGQQQGHRGEGAQPGKGKGVPSVPHPILGPQRPLSPLHPGSPGVSHAARPREHGSPRGCCPAGDLPALQSQATVRPLLGPLLHLSSAQLHSAAHPFSSLAASKSPEKAVGELSSLVRG</sequence>
<gene>
    <name evidence="2" type="primary">LOC141414736</name>
</gene>
<keyword evidence="1" id="KW-1185">Reference proteome</keyword>